<organism evidence="2 3">
    <name type="scientific">Oligosphaera ethanolica</name>
    <dbReference type="NCBI Taxonomy" id="760260"/>
    <lineage>
        <taxon>Bacteria</taxon>
        <taxon>Pseudomonadati</taxon>
        <taxon>Lentisphaerota</taxon>
        <taxon>Oligosphaeria</taxon>
        <taxon>Oligosphaerales</taxon>
        <taxon>Oligosphaeraceae</taxon>
        <taxon>Oligosphaera</taxon>
    </lineage>
</organism>
<dbReference type="EMBL" id="JAUSVL010000001">
    <property type="protein sequence ID" value="MDQ0289033.1"/>
    <property type="molecule type" value="Genomic_DNA"/>
</dbReference>
<evidence type="ECO:0000313" key="3">
    <source>
        <dbReference type="Proteomes" id="UP001238163"/>
    </source>
</evidence>
<accession>A0AAE4ANL5</accession>
<dbReference type="Proteomes" id="UP001238163">
    <property type="component" value="Unassembled WGS sequence"/>
</dbReference>
<keyword evidence="1" id="KW-0732">Signal</keyword>
<reference evidence="2" key="1">
    <citation type="submission" date="2023-07" db="EMBL/GenBank/DDBJ databases">
        <title>Genomic Encyclopedia of Type Strains, Phase IV (KMG-IV): sequencing the most valuable type-strain genomes for metagenomic binning, comparative biology and taxonomic classification.</title>
        <authorList>
            <person name="Goeker M."/>
        </authorList>
    </citation>
    <scope>NUCLEOTIDE SEQUENCE</scope>
    <source>
        <strain evidence="2">DSM 24202</strain>
    </source>
</reference>
<feature type="chain" id="PRO_5042038955" description="CBM-cenC domain-containing protein" evidence="1">
    <location>
        <begin position="22"/>
        <end position="849"/>
    </location>
</feature>
<sequence length="849" mass="92938">MRTTSSLLMALALCGAVTLSAAVAPGENLVLNGTFEAEQADFPHFWTASPPRLVSFNAAGGPEAVGAVILSNPEGVSGVAAVRQYGLQLVAGETYKMSAWVKTSNFASGHCGVIVHNTGWISSQGVREFPATSDGWQYLESTFVLEASKDDSYGVALFAQNFHGEIQIAKVKLEAISAGALAKSQPSPILGEQHRLRLVAWSPLLNAIPLSEPRLSFYAYGRPGEGKDWGHYDAVFALDGQEKQKTALQPKINVLDLTGVAAGEHRLHCAIRQRDTGEELFARSLVITLVDLPALDTSSHRRLNNLVTEVLSSELAVQAEAQTFSFVNPRDGWVFVALQGSQDATGLAVELAGQGVVITTANERREAFRLLPRGSHGVTVKGATGGGRLLVRAIAEIFNYPACAHSQVPQNGKYDWDFHEKHIFPAVTTLNGGRVPDEHLPELKERGLLWLANLGTVNPKDADDLLARMAKSPGFSNPMYDGVTCDEQFFGQANLSHYTEALWAYDNPSQRLLYTWIVGKPGLVGAHNDFMSAALNASRGRGRLLFEAYCHSRPDEKDASDYLLNRLVDTMDSFKQFFPNAAAGTGMILGNFNQIPIISLDVNPEVDYKYYLDMQVNLIANHPSFRDLATTGYWGSYYDDEELYRWSFAIMRHYCVEGNTGMLSEQFGYRYMPGHLRNGDFNRGMEAWALSPAAEGAIQPASFPGYGKNSQGRWGASGGVGDTFCLFKRQEGQANSISQTATGLVPGAIYTLQFITADYQDMQQKRFQPRQHGLAATLGEGAELLPEQSYVFVDRRNSARKKDDGMARINLHHLRFRATGDTVTVAFSDAGAAPGEELALNYIMLKPYF</sequence>
<dbReference type="Gene3D" id="2.60.120.260">
    <property type="entry name" value="Galactose-binding domain-like"/>
    <property type="match status" value="1"/>
</dbReference>
<evidence type="ECO:0000256" key="1">
    <source>
        <dbReference type="SAM" id="SignalP"/>
    </source>
</evidence>
<evidence type="ECO:0000313" key="2">
    <source>
        <dbReference type="EMBL" id="MDQ0289033.1"/>
    </source>
</evidence>
<proteinExistence type="predicted"/>
<dbReference type="SUPFAM" id="SSF49785">
    <property type="entry name" value="Galactose-binding domain-like"/>
    <property type="match status" value="1"/>
</dbReference>
<gene>
    <name evidence="2" type="ORF">J3R75_001140</name>
</gene>
<comment type="caution">
    <text evidence="2">The sequence shown here is derived from an EMBL/GenBank/DDBJ whole genome shotgun (WGS) entry which is preliminary data.</text>
</comment>
<dbReference type="AlphaFoldDB" id="A0AAE4ANL5"/>
<name>A0AAE4ANL5_9BACT</name>
<dbReference type="InterPro" id="IPR008979">
    <property type="entry name" value="Galactose-bd-like_sf"/>
</dbReference>
<keyword evidence="3" id="KW-1185">Reference proteome</keyword>
<protein>
    <recommendedName>
        <fullName evidence="4">CBM-cenC domain-containing protein</fullName>
    </recommendedName>
</protein>
<evidence type="ECO:0008006" key="4">
    <source>
        <dbReference type="Google" id="ProtNLM"/>
    </source>
</evidence>
<feature type="signal peptide" evidence="1">
    <location>
        <begin position="1"/>
        <end position="21"/>
    </location>
</feature>
<dbReference type="RefSeq" id="WP_307260375.1">
    <property type="nucleotide sequence ID" value="NZ_JAUSVL010000001.1"/>
</dbReference>